<comment type="catalytic activity">
    <reaction evidence="7 9">
        <text>L-arginyl-[protein] + NAD(+) = N(omega)-(ADP-D-ribosyl)-L-arginyl-[protein] + nicotinamide + H(+)</text>
        <dbReference type="Rhea" id="RHEA:19149"/>
        <dbReference type="Rhea" id="RHEA-COMP:10532"/>
        <dbReference type="Rhea" id="RHEA-COMP:15087"/>
        <dbReference type="ChEBI" id="CHEBI:15378"/>
        <dbReference type="ChEBI" id="CHEBI:17154"/>
        <dbReference type="ChEBI" id="CHEBI:29965"/>
        <dbReference type="ChEBI" id="CHEBI:57540"/>
        <dbReference type="ChEBI" id="CHEBI:142554"/>
        <dbReference type="EC" id="2.4.2.31"/>
    </reaction>
</comment>
<reference evidence="10" key="1">
    <citation type="submission" date="2021-02" db="EMBL/GenBank/DDBJ databases">
        <authorList>
            <person name="Nowell W R."/>
        </authorList>
    </citation>
    <scope>NUCLEOTIDE SEQUENCE</scope>
</reference>
<evidence type="ECO:0000313" key="10">
    <source>
        <dbReference type="EMBL" id="CAF0854709.1"/>
    </source>
</evidence>
<evidence type="ECO:0000256" key="4">
    <source>
        <dbReference type="ARBA" id="ARBA00022695"/>
    </source>
</evidence>
<sequence length="699" mass="81965">MKIVDETLIESTPPQRHISVSVQEKENLEILSLLWLDTNVNQTQHNLDIQTKLRSAINFLKTFNTIDECEKYIQQTKQAKITLIVSGDLGQMFVPKVHHLSQLNSIYIYCIDQVKNEQWSKMYSKINAVIDRSDILIEKVLYDQLRRRKIEDPIPLNIYNRSEQQTTEKSTTNLRKENSDFMWTQLLIDVLLSLNYKNSQKEVISDFIKICKENYKDNLRELEIIDEFERTYLPTDAIHWYTKECFIYRLLNKALRMRNINLLFEFRFLIHDIYEQLKQMQRVSNDGINCVYRGQIIANDELTRIKASVGEFISMNSFLSTSKDQQQAIMFLQSTAKNLNSNFQAILFMIKVDQNIKTKPFADITHLSVIQQEQEILFMLGSVFRIKSVEFDHNKQFWISHLELCSDNDHDLNKIYCYIKQNISDKTDLITLAYLLFEMGEYDNAEKFIKQMLNEVSYYDCSPKTIVECYNCLGQIAEQKRDLKQASDYYEKAMAIKIQSLPPSHPTIARSYGQIGSICLRNDNNQLAYDYFTKALNIFMNSTQNADYDLDIAECYNSIGNVYNNEEKYDLALINYEKSLRIKKNVLPIDHYQLAGVHKNIAEIYFETGNCQLALQHSDKALKIFQKCLPPYHSDIAFPYIMSGSIYEKLNQYNLALTCFRNAAQIFAKSFDSNNIYVQNLQQCIERIEGKIKEHSFFQ</sequence>
<evidence type="ECO:0000313" key="11">
    <source>
        <dbReference type="EMBL" id="CAF3639886.1"/>
    </source>
</evidence>
<dbReference type="Pfam" id="PF13181">
    <property type="entry name" value="TPR_8"/>
    <property type="match status" value="1"/>
</dbReference>
<keyword evidence="3 9" id="KW-0808">Transferase</keyword>
<dbReference type="EC" id="2.4.2.31" evidence="9"/>
<feature type="repeat" description="TPR" evidence="8">
    <location>
        <begin position="553"/>
        <end position="586"/>
    </location>
</feature>
<evidence type="ECO:0000256" key="9">
    <source>
        <dbReference type="RuleBase" id="RU361228"/>
    </source>
</evidence>
<organism evidence="10 12">
    <name type="scientific">Didymodactylos carnosus</name>
    <dbReference type="NCBI Taxonomy" id="1234261"/>
    <lineage>
        <taxon>Eukaryota</taxon>
        <taxon>Metazoa</taxon>
        <taxon>Spiralia</taxon>
        <taxon>Gnathifera</taxon>
        <taxon>Rotifera</taxon>
        <taxon>Eurotatoria</taxon>
        <taxon>Bdelloidea</taxon>
        <taxon>Philodinida</taxon>
        <taxon>Philodinidae</taxon>
        <taxon>Didymodactylos</taxon>
    </lineage>
</organism>
<evidence type="ECO:0000256" key="3">
    <source>
        <dbReference type="ARBA" id="ARBA00022679"/>
    </source>
</evidence>
<dbReference type="EMBL" id="CAJOBA010002319">
    <property type="protein sequence ID" value="CAF3639886.1"/>
    <property type="molecule type" value="Genomic_DNA"/>
</dbReference>
<dbReference type="GO" id="GO:0016779">
    <property type="term" value="F:nucleotidyltransferase activity"/>
    <property type="evidence" value="ECO:0007669"/>
    <property type="project" value="UniProtKB-KW"/>
</dbReference>
<dbReference type="Pfam" id="PF01129">
    <property type="entry name" value="ART"/>
    <property type="match status" value="1"/>
</dbReference>
<dbReference type="InterPro" id="IPR000768">
    <property type="entry name" value="ART"/>
</dbReference>
<dbReference type="PROSITE" id="PS51996">
    <property type="entry name" value="TR_MART"/>
    <property type="match status" value="1"/>
</dbReference>
<comment type="caution">
    <text evidence="10">The sequence shown here is derived from an EMBL/GenBank/DDBJ whole genome shotgun (WGS) entry which is preliminary data.</text>
</comment>
<comment type="similarity">
    <text evidence="1 9">Belongs to the Arg-specific ADP-ribosyltransferase family.</text>
</comment>
<keyword evidence="5" id="KW-0677">Repeat</keyword>
<keyword evidence="6 8" id="KW-0802">TPR repeat</keyword>
<dbReference type="PANTHER" id="PTHR45641">
    <property type="entry name" value="TETRATRICOPEPTIDE REPEAT PROTEIN (AFU_ORTHOLOGUE AFUA_6G03870)"/>
    <property type="match status" value="1"/>
</dbReference>
<accession>A0A8S2D1J3</accession>
<dbReference type="InterPro" id="IPR019734">
    <property type="entry name" value="TPR_rpt"/>
</dbReference>
<gene>
    <name evidence="10" type="ORF">OVA965_LOCUS7328</name>
    <name evidence="11" type="ORF">TMI583_LOCUS7324</name>
</gene>
<dbReference type="GO" id="GO:0106274">
    <property type="term" value="F:NAD+-protein-arginine ADP-ribosyltransferase activity"/>
    <property type="evidence" value="ECO:0007669"/>
    <property type="project" value="UniProtKB-EC"/>
</dbReference>
<evidence type="ECO:0000256" key="1">
    <source>
        <dbReference type="ARBA" id="ARBA00009558"/>
    </source>
</evidence>
<dbReference type="PROSITE" id="PS50005">
    <property type="entry name" value="TPR"/>
    <property type="match status" value="2"/>
</dbReference>
<proteinExistence type="inferred from homology"/>
<evidence type="ECO:0000256" key="2">
    <source>
        <dbReference type="ARBA" id="ARBA00022676"/>
    </source>
</evidence>
<dbReference type="EMBL" id="CAJNOK010002319">
    <property type="protein sequence ID" value="CAF0854709.1"/>
    <property type="molecule type" value="Genomic_DNA"/>
</dbReference>
<evidence type="ECO:0000313" key="12">
    <source>
        <dbReference type="Proteomes" id="UP000677228"/>
    </source>
</evidence>
<dbReference type="SMART" id="SM00028">
    <property type="entry name" value="TPR"/>
    <property type="match status" value="5"/>
</dbReference>
<dbReference type="PANTHER" id="PTHR45641:SF19">
    <property type="entry name" value="NEPHROCYSTIN-3"/>
    <property type="match status" value="1"/>
</dbReference>
<dbReference type="SUPFAM" id="SSF48452">
    <property type="entry name" value="TPR-like"/>
    <property type="match status" value="1"/>
</dbReference>
<dbReference type="Pfam" id="PF13424">
    <property type="entry name" value="TPR_12"/>
    <property type="match status" value="2"/>
</dbReference>
<evidence type="ECO:0000256" key="6">
    <source>
        <dbReference type="ARBA" id="ARBA00022803"/>
    </source>
</evidence>
<dbReference type="Gene3D" id="3.90.176.10">
    <property type="entry name" value="Toxin ADP-ribosyltransferase, Chain A, domain 1"/>
    <property type="match status" value="1"/>
</dbReference>
<dbReference type="Proteomes" id="UP000682733">
    <property type="component" value="Unassembled WGS sequence"/>
</dbReference>
<evidence type="ECO:0000256" key="7">
    <source>
        <dbReference type="ARBA" id="ARBA00047597"/>
    </source>
</evidence>
<evidence type="ECO:0000256" key="5">
    <source>
        <dbReference type="ARBA" id="ARBA00022737"/>
    </source>
</evidence>
<keyword evidence="4" id="KW-0548">Nucleotidyltransferase</keyword>
<dbReference type="Gene3D" id="1.25.40.10">
    <property type="entry name" value="Tetratricopeptide repeat domain"/>
    <property type="match status" value="2"/>
</dbReference>
<dbReference type="AlphaFoldDB" id="A0A8S2D1J3"/>
<feature type="repeat" description="TPR" evidence="8">
    <location>
        <begin position="467"/>
        <end position="500"/>
    </location>
</feature>
<dbReference type="Proteomes" id="UP000677228">
    <property type="component" value="Unassembled WGS sequence"/>
</dbReference>
<keyword evidence="9" id="KW-0521">NADP</keyword>
<dbReference type="InterPro" id="IPR011990">
    <property type="entry name" value="TPR-like_helical_dom_sf"/>
</dbReference>
<name>A0A8S2D1J3_9BILA</name>
<keyword evidence="9" id="KW-0520">NAD</keyword>
<evidence type="ECO:0000256" key="8">
    <source>
        <dbReference type="PROSITE-ProRule" id="PRU00339"/>
    </source>
</evidence>
<dbReference type="SUPFAM" id="SSF56399">
    <property type="entry name" value="ADP-ribosylation"/>
    <property type="match status" value="1"/>
</dbReference>
<keyword evidence="2 9" id="KW-0328">Glycosyltransferase</keyword>
<protein>
    <recommendedName>
        <fullName evidence="9">NAD(P)(+)--arginine ADP-ribosyltransferase</fullName>
        <ecNumber evidence="9">2.4.2.31</ecNumber>
    </recommendedName>
    <alternativeName>
        <fullName evidence="9">Mono(ADP-ribosyl)transferase</fullName>
    </alternativeName>
</protein>